<evidence type="ECO:0000256" key="1">
    <source>
        <dbReference type="ARBA" id="ARBA00004340"/>
    </source>
</evidence>
<dbReference type="RefSeq" id="XP_002897148.1">
    <property type="nucleotide sequence ID" value="XM_002897102.1"/>
</dbReference>
<proteinExistence type="predicted"/>
<dbReference type="eggNOG" id="ENOG502SG8A">
    <property type="taxonomic scope" value="Eukaryota"/>
</dbReference>
<dbReference type="VEuPathDB" id="FungiDB:PITG_16613"/>
<dbReference type="HOGENOM" id="CLU_054504_1_0_1"/>
<keyword evidence="3" id="KW-0964">Secreted</keyword>
<dbReference type="GO" id="GO:0043657">
    <property type="term" value="C:host cell"/>
    <property type="evidence" value="ECO:0007669"/>
    <property type="project" value="UniProtKB-SubCell"/>
</dbReference>
<reference evidence="5" key="1">
    <citation type="submission" date="2006-10" db="EMBL/GenBank/DDBJ databases">
        <title>Annotation of Phytophthora infestans T30-4.</title>
        <authorList>
            <consortium name="The Broad Institute Genome Sequencing Platform"/>
            <person name="Nusbaum C."/>
            <person name="Haas B."/>
            <person name="Kamoun S."/>
            <person name="Fry W."/>
            <person name="Judelson H."/>
            <person name="Ristaino J."/>
            <person name="Govers F."/>
            <person name="Whisson S."/>
            <person name="Birch P."/>
            <person name="Birren B."/>
            <person name="Lander E."/>
            <person name="Galagan J."/>
            <person name="Zody M."/>
            <person name="Devon K."/>
            <person name="O'Neil K."/>
            <person name="Zembek L."/>
            <person name="Anderson S."/>
            <person name="Jaffe D."/>
            <person name="Butler J."/>
            <person name="Alvarez P."/>
            <person name="Gnerre S."/>
            <person name="Grabherr M."/>
            <person name="Mauceli E."/>
            <person name="Brockman W."/>
            <person name="Young S."/>
            <person name="LaButti K."/>
            <person name="Sykes S."/>
            <person name="DeCaprio D."/>
            <person name="Crawford M."/>
            <person name="Koehrsen M."/>
            <person name="Engels R."/>
            <person name="Montgomery P."/>
            <person name="Pearson M."/>
            <person name="Howarth C."/>
            <person name="Larson L."/>
            <person name="White J."/>
            <person name="O'Leary S."/>
            <person name="Kodira C."/>
            <person name="Zeng Q."/>
            <person name="Yandava C."/>
            <person name="Alvarado L."/>
        </authorList>
    </citation>
    <scope>NUCLEOTIDE SEQUENCE</scope>
    <source>
        <strain evidence="5">T30-4</strain>
    </source>
</reference>
<evidence type="ECO:0000259" key="4">
    <source>
        <dbReference type="Pfam" id="PF20147"/>
    </source>
</evidence>
<dbReference type="Pfam" id="PF20147">
    <property type="entry name" value="Crinkler"/>
    <property type="match status" value="1"/>
</dbReference>
<evidence type="ECO:0000313" key="6">
    <source>
        <dbReference type="EMBL" id="EEY65438.1"/>
    </source>
</evidence>
<dbReference type="KEGG" id="pif:PITG_16613"/>
<dbReference type="EMBL" id="DS028165">
    <property type="protein sequence ID" value="EEY65438.1"/>
    <property type="molecule type" value="Genomic_DNA"/>
</dbReference>
<accession>D0NUR9</accession>
<organism evidence="7">
    <name type="scientific">Phytophthora infestans (strain T30-4)</name>
    <name type="common">Potato late blight agent</name>
    <dbReference type="NCBI Taxonomy" id="403677"/>
    <lineage>
        <taxon>Eukaryota</taxon>
        <taxon>Sar</taxon>
        <taxon>Stramenopiles</taxon>
        <taxon>Oomycota</taxon>
        <taxon>Peronosporomycetes</taxon>
        <taxon>Peronosporales</taxon>
        <taxon>Peronosporaceae</taxon>
        <taxon>Phytophthora</taxon>
    </lineage>
</organism>
<sequence length="431" mass="48263">MVKLFCSIVGVAGSAFSVEVDEGKTVDDLKEAIKAKKANDFKEVDADKLQLFLAKKDEGRGPWLTEEEVKKDVIDTTGLKLLGAARARLRRVGLSDVDVGGVDEDEEVEGRGPVNVLVVVPEQDGTISKEMFAATTPLTLEQVEMSMNKVLRERDEKASAYSFSDLNTAMEEQIVKKMRLTENIPDVKEPVDTSIAGYSWIPKIVESEESQRAGYMAYLQQHLKTLMDRGDFLLDDIAGDKSVLNIVDLRLPFAMKGTADVLLINRTSKNPLIKLAGVSLVIELKKKVEPGHVPQAIGQLVSCSMKAPLNCYPLSLLTDLNDHWHFSWFSDKHVLTQVTLKYPKNAFRFIEAAVLGRTDSAPPPPSFMPGSFKIIKVDDFLPQPVDARAEEMMERYELMADVVEPEFLMARRMDYARQLVQSMPMYSYMYT</sequence>
<evidence type="ECO:0000313" key="5">
    <source>
        <dbReference type="EMBL" id="EEY65430.1"/>
    </source>
</evidence>
<name>D0NUR9_PHYIT</name>
<dbReference type="EMBL" id="DS028165">
    <property type="protein sequence ID" value="EEY65430.1"/>
    <property type="molecule type" value="Genomic_DNA"/>
</dbReference>
<dbReference type="Proteomes" id="UP000006643">
    <property type="component" value="Unassembled WGS sequence"/>
</dbReference>
<evidence type="ECO:0000256" key="2">
    <source>
        <dbReference type="ARBA" id="ARBA00004613"/>
    </source>
</evidence>
<protein>
    <submittedName>
        <fullName evidence="5">Crinkler (CRN) family protein</fullName>
    </submittedName>
</protein>
<dbReference type="VEuPathDB" id="FungiDB:PITG_16598"/>
<dbReference type="OrthoDB" id="434211at2759"/>
<dbReference type="InParanoid" id="D0NUR9"/>
<dbReference type="RefSeq" id="XP_002897156.1">
    <property type="nucleotide sequence ID" value="XM_002897110.1"/>
</dbReference>
<dbReference type="GeneID" id="9469027"/>
<feature type="domain" description="Crinkler effector protein N-terminal" evidence="4">
    <location>
        <begin position="2"/>
        <end position="118"/>
    </location>
</feature>
<dbReference type="KEGG" id="pif:PITG_16598"/>
<gene>
    <name evidence="5" type="ORF">PITG_16598</name>
    <name evidence="6" type="ORF">PITG_16613</name>
</gene>
<comment type="subcellular location">
    <subcellularLocation>
        <location evidence="1">Host cell</location>
    </subcellularLocation>
    <subcellularLocation>
        <location evidence="2">Secreted</location>
    </subcellularLocation>
</comment>
<reference evidence="7" key="2">
    <citation type="journal article" date="2009" name="Nature">
        <title>Genome sequence and analysis of the Irish potato famine pathogen Phytophthora infestans.</title>
        <authorList>
            <consortium name="The Broad Institute Genome Sequencing Platform"/>
            <person name="Haas B.J."/>
            <person name="Kamoun S."/>
            <person name="Zody M.C."/>
            <person name="Jiang R.H."/>
            <person name="Handsaker R.E."/>
            <person name="Cano L.M."/>
            <person name="Grabherr M."/>
            <person name="Kodira C.D."/>
            <person name="Raffaele S."/>
            <person name="Torto-Alalibo T."/>
            <person name="Bozkurt T.O."/>
            <person name="Ah-Fong A.M."/>
            <person name="Alvarado L."/>
            <person name="Anderson V.L."/>
            <person name="Armstrong M.R."/>
            <person name="Avrova A."/>
            <person name="Baxter L."/>
            <person name="Beynon J."/>
            <person name="Boevink P.C."/>
            <person name="Bollmann S.R."/>
            <person name="Bos J.I."/>
            <person name="Bulone V."/>
            <person name="Cai G."/>
            <person name="Cakir C."/>
            <person name="Carrington J.C."/>
            <person name="Chawner M."/>
            <person name="Conti L."/>
            <person name="Costanzo S."/>
            <person name="Ewan R."/>
            <person name="Fahlgren N."/>
            <person name="Fischbach M.A."/>
            <person name="Fugelstad J."/>
            <person name="Gilroy E.M."/>
            <person name="Gnerre S."/>
            <person name="Green P.J."/>
            <person name="Grenville-Briggs L.J."/>
            <person name="Griffith J."/>
            <person name="Grunwald N.J."/>
            <person name="Horn K."/>
            <person name="Horner N.R."/>
            <person name="Hu C.H."/>
            <person name="Huitema E."/>
            <person name="Jeong D.H."/>
            <person name="Jones A.M."/>
            <person name="Jones J.D."/>
            <person name="Jones R.W."/>
            <person name="Karlsson E.K."/>
            <person name="Kunjeti S.G."/>
            <person name="Lamour K."/>
            <person name="Liu Z."/>
            <person name="Ma L."/>
            <person name="Maclean D."/>
            <person name="Chibucos M.C."/>
            <person name="McDonald H."/>
            <person name="McWalters J."/>
            <person name="Meijer H.J."/>
            <person name="Morgan W."/>
            <person name="Morris P.F."/>
            <person name="Munro C.A."/>
            <person name="O'Neill K."/>
            <person name="Ospina-Giraldo M."/>
            <person name="Pinzon A."/>
            <person name="Pritchard L."/>
            <person name="Ramsahoye B."/>
            <person name="Ren Q."/>
            <person name="Restrepo S."/>
            <person name="Roy S."/>
            <person name="Sadanandom A."/>
            <person name="Savidor A."/>
            <person name="Schornack S."/>
            <person name="Schwartz D.C."/>
            <person name="Schumann U.D."/>
            <person name="Schwessinger B."/>
            <person name="Seyer L."/>
            <person name="Sharpe T."/>
            <person name="Silvar C."/>
            <person name="Song J."/>
            <person name="Studholme D.J."/>
            <person name="Sykes S."/>
            <person name="Thines M."/>
            <person name="van de Vondervoort P.J."/>
            <person name="Phuntumart V."/>
            <person name="Wawra S."/>
            <person name="Weide R."/>
            <person name="Win J."/>
            <person name="Young C."/>
            <person name="Zhou S."/>
            <person name="Fry W."/>
            <person name="Meyers B.C."/>
            <person name="van West P."/>
            <person name="Ristaino J."/>
            <person name="Govers F."/>
            <person name="Birch P.R."/>
            <person name="Whisson S.C."/>
            <person name="Judelson H.S."/>
            <person name="Nusbaum C."/>
        </authorList>
    </citation>
    <scope>NUCLEOTIDE SEQUENCE [LARGE SCALE GENOMIC DNA]</scope>
    <source>
        <strain evidence="7">T30-4</strain>
    </source>
</reference>
<dbReference type="GeneID" id="9469010"/>
<evidence type="ECO:0000256" key="3">
    <source>
        <dbReference type="ARBA" id="ARBA00022525"/>
    </source>
</evidence>
<keyword evidence="7" id="KW-1185">Reference proteome</keyword>
<dbReference type="InterPro" id="IPR045379">
    <property type="entry name" value="Crinkler_N"/>
</dbReference>
<dbReference type="AlphaFoldDB" id="D0NUR9"/>
<evidence type="ECO:0000313" key="7">
    <source>
        <dbReference type="Proteomes" id="UP000006643"/>
    </source>
</evidence>
<dbReference type="GO" id="GO:0005576">
    <property type="term" value="C:extracellular region"/>
    <property type="evidence" value="ECO:0007669"/>
    <property type="project" value="UniProtKB-SubCell"/>
</dbReference>